<dbReference type="EMBL" id="CP021425">
    <property type="protein sequence ID" value="ARU54441.1"/>
    <property type="molecule type" value="Genomic_DNA"/>
</dbReference>
<dbReference type="GO" id="GO:0043023">
    <property type="term" value="F:ribosomal large subunit binding"/>
    <property type="evidence" value="ECO:0007669"/>
    <property type="project" value="InterPro"/>
</dbReference>
<evidence type="ECO:0000256" key="1">
    <source>
        <dbReference type="ARBA" id="ARBA00008396"/>
    </source>
</evidence>
<evidence type="ECO:0000313" key="7">
    <source>
        <dbReference type="EMBL" id="ARU54441.1"/>
    </source>
</evidence>
<dbReference type="Gene3D" id="3.10.290.10">
    <property type="entry name" value="RNA-binding S4 domain"/>
    <property type="match status" value="1"/>
</dbReference>
<dbReference type="GO" id="GO:0003727">
    <property type="term" value="F:single-stranded RNA binding"/>
    <property type="evidence" value="ECO:0007669"/>
    <property type="project" value="InterPro"/>
</dbReference>
<accession>A0A1Y0I216</accession>
<proteinExistence type="inferred from homology"/>
<evidence type="ECO:0000256" key="5">
    <source>
        <dbReference type="SAM" id="MobiDB-lite"/>
    </source>
</evidence>
<name>A0A1Y0I216_9GAMM</name>
<dbReference type="InterPro" id="IPR036986">
    <property type="entry name" value="S4_RNA-bd_sf"/>
</dbReference>
<comment type="similarity">
    <text evidence="1 4">Belongs to the HSP15 family.</text>
</comment>
<evidence type="ECO:0000259" key="6">
    <source>
        <dbReference type="SMART" id="SM00363"/>
    </source>
</evidence>
<dbReference type="SMART" id="SM00363">
    <property type="entry name" value="S4"/>
    <property type="match status" value="1"/>
</dbReference>
<feature type="region of interest" description="Disordered" evidence="5">
    <location>
        <begin position="95"/>
        <end position="142"/>
    </location>
</feature>
<keyword evidence="2 4" id="KW-0694">RNA-binding</keyword>
<dbReference type="GO" id="GO:0003677">
    <property type="term" value="F:DNA binding"/>
    <property type="evidence" value="ECO:0007669"/>
    <property type="project" value="UniProtKB-KW"/>
</dbReference>
<dbReference type="SUPFAM" id="SSF55174">
    <property type="entry name" value="Alpha-L RNA-binding motif"/>
    <property type="match status" value="1"/>
</dbReference>
<feature type="compositionally biased region" description="Basic and acidic residues" evidence="5">
    <location>
        <begin position="131"/>
        <end position="142"/>
    </location>
</feature>
<evidence type="ECO:0000313" key="8">
    <source>
        <dbReference type="Proteomes" id="UP000196027"/>
    </source>
</evidence>
<evidence type="ECO:0000256" key="4">
    <source>
        <dbReference type="PIRNR" id="PIRNR016821"/>
    </source>
</evidence>
<dbReference type="PROSITE" id="PS50889">
    <property type="entry name" value="S4"/>
    <property type="match status" value="1"/>
</dbReference>
<dbReference type="OrthoDB" id="9797176at2"/>
<dbReference type="KEGG" id="ome:OLMES_0335"/>
<evidence type="ECO:0000256" key="2">
    <source>
        <dbReference type="ARBA" id="ARBA00022884"/>
    </source>
</evidence>
<dbReference type="GO" id="GO:0034605">
    <property type="term" value="P:cellular response to heat"/>
    <property type="evidence" value="ECO:0007669"/>
    <property type="project" value="InterPro"/>
</dbReference>
<protein>
    <recommendedName>
        <fullName evidence="4">Heat shock protein 15</fullName>
    </recommendedName>
</protein>
<dbReference type="PIRSF" id="PIRSF016821">
    <property type="entry name" value="HSP15"/>
    <property type="match status" value="1"/>
</dbReference>
<gene>
    <name evidence="7" type="primary">hslR</name>
    <name evidence="7" type="ORF">OLMES_0335</name>
</gene>
<keyword evidence="3 4" id="KW-0238">DNA-binding</keyword>
<sequence length="142" mass="16548">MSHTSSASTSTDKEENKVRLDKWLWAARFFKTRTLAKEAIEGGKVKYNGTRCKPGKSVDIGARLEIRQGWADKEVIVLDLSDRRKSAPEAQLLYRETMESEKKREESSWQRKQLQMAHLPPARRPTKKQRRDLQKFKETDNS</sequence>
<dbReference type="Pfam" id="PF01479">
    <property type="entry name" value="S4"/>
    <property type="match status" value="1"/>
</dbReference>
<dbReference type="RefSeq" id="WP_087459643.1">
    <property type="nucleotide sequence ID" value="NZ_CP021425.1"/>
</dbReference>
<dbReference type="CDD" id="cd00165">
    <property type="entry name" value="S4"/>
    <property type="match status" value="1"/>
</dbReference>
<dbReference type="AlphaFoldDB" id="A0A1Y0I216"/>
<keyword evidence="8" id="KW-1185">Reference proteome</keyword>
<organism evidence="7 8">
    <name type="scientific">Oleiphilus messinensis</name>
    <dbReference type="NCBI Taxonomy" id="141451"/>
    <lineage>
        <taxon>Bacteria</taxon>
        <taxon>Pseudomonadati</taxon>
        <taxon>Pseudomonadota</taxon>
        <taxon>Gammaproteobacteria</taxon>
        <taxon>Oceanospirillales</taxon>
        <taxon>Oleiphilaceae</taxon>
        <taxon>Oleiphilus</taxon>
    </lineage>
</organism>
<keyword evidence="7" id="KW-0346">Stress response</keyword>
<evidence type="ECO:0000256" key="3">
    <source>
        <dbReference type="ARBA" id="ARBA00023125"/>
    </source>
</evidence>
<reference evidence="7 8" key="1">
    <citation type="submission" date="2017-05" db="EMBL/GenBank/DDBJ databases">
        <title>Genomic insights into alkan degradation activity of Oleiphilus messinensis.</title>
        <authorList>
            <person name="Kozyavkin S.A."/>
            <person name="Slesarev A.I."/>
            <person name="Golyshin P.N."/>
            <person name="Korzhenkov A."/>
            <person name="Golyshina O.N."/>
            <person name="Toshchakov S.V."/>
        </authorList>
    </citation>
    <scope>NUCLEOTIDE SEQUENCE [LARGE SCALE GENOMIC DNA]</scope>
    <source>
        <strain evidence="7 8">ME102</strain>
    </source>
</reference>
<feature type="compositionally biased region" description="Basic and acidic residues" evidence="5">
    <location>
        <begin position="96"/>
        <end position="109"/>
    </location>
</feature>
<dbReference type="InterPro" id="IPR002942">
    <property type="entry name" value="S4_RNA-bd"/>
</dbReference>
<dbReference type="Proteomes" id="UP000196027">
    <property type="component" value="Chromosome"/>
</dbReference>
<dbReference type="InterPro" id="IPR025708">
    <property type="entry name" value="HSP15"/>
</dbReference>
<feature type="domain" description="RNA-binding S4" evidence="6">
    <location>
        <begin position="18"/>
        <end position="81"/>
    </location>
</feature>